<evidence type="ECO:0000256" key="1">
    <source>
        <dbReference type="SAM" id="MobiDB-lite"/>
    </source>
</evidence>
<gene>
    <name evidence="3" type="ORF">LCGC14_1690080</name>
</gene>
<feature type="region of interest" description="Disordered" evidence="1">
    <location>
        <begin position="1"/>
        <end position="28"/>
    </location>
</feature>
<name>A0A0F9HL73_9ZZZZ</name>
<reference evidence="3" key="1">
    <citation type="journal article" date="2015" name="Nature">
        <title>Complex archaea that bridge the gap between prokaryotes and eukaryotes.</title>
        <authorList>
            <person name="Spang A."/>
            <person name="Saw J.H."/>
            <person name="Jorgensen S.L."/>
            <person name="Zaremba-Niedzwiedzka K."/>
            <person name="Martijn J."/>
            <person name="Lind A.E."/>
            <person name="van Eijk R."/>
            <person name="Schleper C."/>
            <person name="Guy L."/>
            <person name="Ettema T.J."/>
        </authorList>
    </citation>
    <scope>NUCLEOTIDE SEQUENCE</scope>
</reference>
<feature type="compositionally biased region" description="Basic and acidic residues" evidence="1">
    <location>
        <begin position="7"/>
        <end position="28"/>
    </location>
</feature>
<keyword evidence="2" id="KW-0472">Membrane</keyword>
<feature type="transmembrane region" description="Helical" evidence="2">
    <location>
        <begin position="43"/>
        <end position="64"/>
    </location>
</feature>
<comment type="caution">
    <text evidence="3">The sequence shown here is derived from an EMBL/GenBank/DDBJ whole genome shotgun (WGS) entry which is preliminary data.</text>
</comment>
<accession>A0A0F9HL73</accession>
<organism evidence="3">
    <name type="scientific">marine sediment metagenome</name>
    <dbReference type="NCBI Taxonomy" id="412755"/>
    <lineage>
        <taxon>unclassified sequences</taxon>
        <taxon>metagenomes</taxon>
        <taxon>ecological metagenomes</taxon>
    </lineage>
</organism>
<proteinExistence type="predicted"/>
<keyword evidence="2" id="KW-0812">Transmembrane</keyword>
<protein>
    <submittedName>
        <fullName evidence="3">Uncharacterized protein</fullName>
    </submittedName>
</protein>
<dbReference type="AlphaFoldDB" id="A0A0F9HL73"/>
<sequence>MLWEDGMTDKGGEMTDDKPESPEPHRPVLERTSFAADDHVGCILIVLNLLVVGMLVAILSILILS</sequence>
<evidence type="ECO:0000313" key="3">
    <source>
        <dbReference type="EMBL" id="KKM16021.1"/>
    </source>
</evidence>
<dbReference type="EMBL" id="LAZR01014771">
    <property type="protein sequence ID" value="KKM16021.1"/>
    <property type="molecule type" value="Genomic_DNA"/>
</dbReference>
<evidence type="ECO:0000256" key="2">
    <source>
        <dbReference type="SAM" id="Phobius"/>
    </source>
</evidence>
<keyword evidence="2" id="KW-1133">Transmembrane helix</keyword>